<evidence type="ECO:0000313" key="3">
    <source>
        <dbReference type="Proteomes" id="UP000039324"/>
    </source>
</evidence>
<organism evidence="1 3">
    <name type="scientific">Plasmodiophora brassicae</name>
    <name type="common">Clubroot disease agent</name>
    <dbReference type="NCBI Taxonomy" id="37360"/>
    <lineage>
        <taxon>Eukaryota</taxon>
        <taxon>Sar</taxon>
        <taxon>Rhizaria</taxon>
        <taxon>Endomyxa</taxon>
        <taxon>Phytomyxea</taxon>
        <taxon>Plasmodiophorida</taxon>
        <taxon>Plasmodiophoridae</taxon>
        <taxon>Plasmodiophora</taxon>
    </lineage>
</organism>
<evidence type="ECO:0000313" key="2">
    <source>
        <dbReference type="EMBL" id="SPQ94761.1"/>
    </source>
</evidence>
<dbReference type="SMR" id="A0A0G4J4W7"/>
<dbReference type="EMBL" id="OVEO01000003">
    <property type="protein sequence ID" value="SPQ94761.1"/>
    <property type="molecule type" value="Genomic_DNA"/>
</dbReference>
<gene>
    <name evidence="1" type="ORF">PBRA_002600</name>
    <name evidence="2" type="ORF">PLBR_LOCUS1976</name>
</gene>
<name>A0A0G4J4W7_PLABS</name>
<proteinExistence type="predicted"/>
<reference evidence="2 4" key="2">
    <citation type="submission" date="2018-03" db="EMBL/GenBank/DDBJ databases">
        <authorList>
            <person name="Fogelqvist J."/>
        </authorList>
    </citation>
    <scope>NUCLEOTIDE SEQUENCE [LARGE SCALE GENOMIC DNA]</scope>
</reference>
<dbReference type="AlphaFoldDB" id="A0A0G4J4W7"/>
<protein>
    <recommendedName>
        <fullName evidence="5">Ribosomal protein/NADH dehydrogenase domain-containing protein</fullName>
    </recommendedName>
</protein>
<evidence type="ECO:0000313" key="1">
    <source>
        <dbReference type="EMBL" id="CEP02633.1"/>
    </source>
</evidence>
<evidence type="ECO:0008006" key="5">
    <source>
        <dbReference type="Google" id="ProtNLM"/>
    </source>
</evidence>
<dbReference type="EMBL" id="CDSF01000133">
    <property type="protein sequence ID" value="CEP02633.1"/>
    <property type="molecule type" value="Genomic_DNA"/>
</dbReference>
<evidence type="ECO:0000313" key="4">
    <source>
        <dbReference type="Proteomes" id="UP000290189"/>
    </source>
</evidence>
<keyword evidence="3" id="KW-1185">Reference proteome</keyword>
<accession>A0A0G4J4W7</accession>
<dbReference type="Proteomes" id="UP000039324">
    <property type="component" value="Unassembled WGS sequence"/>
</dbReference>
<sequence length="121" mass="13955">MSRRLMPVQRMSHVQFQEYLRDWKRELNPTIRSIAVKWPAGIRAAAPRIFVRDYLPVLQFHNTHIKWTRTKSKDVGVPEIIAEFNNGQHESITMEGVPTALQIFDAVSEKLGRRTAAANES</sequence>
<dbReference type="Proteomes" id="UP000290189">
    <property type="component" value="Unassembled WGS sequence"/>
</dbReference>
<keyword evidence="2" id="KW-0496">Mitochondrion</keyword>
<geneLocation type="mitochondrion" evidence="2"/>
<reference evidence="1 3" key="1">
    <citation type="submission" date="2015-02" db="EMBL/GenBank/DDBJ databases">
        <authorList>
            <person name="Chooi Y.-H."/>
        </authorList>
    </citation>
    <scope>NUCLEOTIDE SEQUENCE [LARGE SCALE GENOMIC DNA]</scope>
    <source>
        <strain evidence="1">E3</strain>
    </source>
</reference>